<dbReference type="InterPro" id="IPR020449">
    <property type="entry name" value="Tscrpt_reg_AraC-type_HTH"/>
</dbReference>
<dbReference type="PRINTS" id="PR00032">
    <property type="entry name" value="HTHARAC"/>
</dbReference>
<dbReference type="AlphaFoldDB" id="A0A848GR47"/>
<dbReference type="PROSITE" id="PS01124">
    <property type="entry name" value="HTH_ARAC_FAMILY_2"/>
    <property type="match status" value="1"/>
</dbReference>
<dbReference type="Proteomes" id="UP000583266">
    <property type="component" value="Unassembled WGS sequence"/>
</dbReference>
<evidence type="ECO:0000313" key="6">
    <source>
        <dbReference type="Proteomes" id="UP000583266"/>
    </source>
</evidence>
<protein>
    <submittedName>
        <fullName evidence="5">AraC family transcriptional regulator</fullName>
    </submittedName>
</protein>
<keyword evidence="2" id="KW-0238">DNA-binding</keyword>
<reference evidence="5 6" key="1">
    <citation type="submission" date="2020-04" db="EMBL/GenBank/DDBJ databases">
        <title>Chitinophaga sp. G-6-1-13 sp. nov., isolated from soil.</title>
        <authorList>
            <person name="Dahal R.H."/>
            <person name="Chaudhary D.K."/>
        </authorList>
    </citation>
    <scope>NUCLEOTIDE SEQUENCE [LARGE SCALE GENOMIC DNA]</scope>
    <source>
        <strain evidence="5 6">G-6-1-13</strain>
    </source>
</reference>
<keyword evidence="1" id="KW-0805">Transcription regulation</keyword>
<gene>
    <name evidence="5" type="ORF">HHL17_20190</name>
</gene>
<dbReference type="RefSeq" id="WP_169226600.1">
    <property type="nucleotide sequence ID" value="NZ_JABBGC010000002.1"/>
</dbReference>
<dbReference type="InterPro" id="IPR018060">
    <property type="entry name" value="HTH_AraC"/>
</dbReference>
<dbReference type="EMBL" id="JABBGC010000002">
    <property type="protein sequence ID" value="NML39532.1"/>
    <property type="molecule type" value="Genomic_DNA"/>
</dbReference>
<dbReference type="SUPFAM" id="SSF51215">
    <property type="entry name" value="Regulatory protein AraC"/>
    <property type="match status" value="1"/>
</dbReference>
<evidence type="ECO:0000256" key="3">
    <source>
        <dbReference type="ARBA" id="ARBA00023163"/>
    </source>
</evidence>
<dbReference type="InterPro" id="IPR014710">
    <property type="entry name" value="RmlC-like_jellyroll"/>
</dbReference>
<keyword evidence="6" id="KW-1185">Reference proteome</keyword>
<proteinExistence type="predicted"/>
<feature type="domain" description="HTH araC/xylS-type" evidence="4">
    <location>
        <begin position="185"/>
        <end position="283"/>
    </location>
</feature>
<name>A0A848GR47_9BACT</name>
<dbReference type="Pfam" id="PF12833">
    <property type="entry name" value="HTH_18"/>
    <property type="match status" value="1"/>
</dbReference>
<dbReference type="InterPro" id="IPR009057">
    <property type="entry name" value="Homeodomain-like_sf"/>
</dbReference>
<dbReference type="Pfam" id="PF02311">
    <property type="entry name" value="AraC_binding"/>
    <property type="match status" value="1"/>
</dbReference>
<dbReference type="PANTHER" id="PTHR43280">
    <property type="entry name" value="ARAC-FAMILY TRANSCRIPTIONAL REGULATOR"/>
    <property type="match status" value="1"/>
</dbReference>
<dbReference type="InterPro" id="IPR037923">
    <property type="entry name" value="HTH-like"/>
</dbReference>
<dbReference type="Gene3D" id="1.10.10.60">
    <property type="entry name" value="Homeodomain-like"/>
    <property type="match status" value="1"/>
</dbReference>
<evidence type="ECO:0000256" key="2">
    <source>
        <dbReference type="ARBA" id="ARBA00023125"/>
    </source>
</evidence>
<organism evidence="5 6">
    <name type="scientific">Chitinophaga fulva</name>
    <dbReference type="NCBI Taxonomy" id="2728842"/>
    <lineage>
        <taxon>Bacteria</taxon>
        <taxon>Pseudomonadati</taxon>
        <taxon>Bacteroidota</taxon>
        <taxon>Chitinophagia</taxon>
        <taxon>Chitinophagales</taxon>
        <taxon>Chitinophagaceae</taxon>
        <taxon>Chitinophaga</taxon>
    </lineage>
</organism>
<dbReference type="SUPFAM" id="SSF46689">
    <property type="entry name" value="Homeodomain-like"/>
    <property type="match status" value="1"/>
</dbReference>
<keyword evidence="3" id="KW-0804">Transcription</keyword>
<dbReference type="GO" id="GO:0043565">
    <property type="term" value="F:sequence-specific DNA binding"/>
    <property type="evidence" value="ECO:0007669"/>
    <property type="project" value="InterPro"/>
</dbReference>
<dbReference type="SMART" id="SM00342">
    <property type="entry name" value="HTH_ARAC"/>
    <property type="match status" value="1"/>
</dbReference>
<evidence type="ECO:0000313" key="5">
    <source>
        <dbReference type="EMBL" id="NML39532.1"/>
    </source>
</evidence>
<dbReference type="PANTHER" id="PTHR43280:SF32">
    <property type="entry name" value="TRANSCRIPTIONAL REGULATORY PROTEIN"/>
    <property type="match status" value="1"/>
</dbReference>
<dbReference type="GO" id="GO:0003700">
    <property type="term" value="F:DNA-binding transcription factor activity"/>
    <property type="evidence" value="ECO:0007669"/>
    <property type="project" value="InterPro"/>
</dbReference>
<comment type="caution">
    <text evidence="5">The sequence shown here is derived from an EMBL/GenBank/DDBJ whole genome shotgun (WGS) entry which is preliminary data.</text>
</comment>
<evidence type="ECO:0000259" key="4">
    <source>
        <dbReference type="PROSITE" id="PS01124"/>
    </source>
</evidence>
<sequence>MGRKKTVIPIHTLETAHGEGIAIRQLRAASAGDIYQPEAHRDDHYLFLLVEGGSCRFMIDFEQYEIRQGEIIYVYPGQVHACIHADHVQATALSLAPELIPAIYSSALEAVNGMQQPLSPDTSATGILVQGLQLLERLLEQPAHLPFRQQLLNGGIDICTGIFTGAFRDSKQTNSHSSRPETIMRQFRALLVNNYLTLRTPSAYAAALHISATYLSETVTAQSGFTVNHWIHEQLMLEARRRLYHTDDTIKEIAHGLGYEDHAYFSRLFRKKTGITPQQFRAQSRK</sequence>
<dbReference type="InterPro" id="IPR003313">
    <property type="entry name" value="AraC-bd"/>
</dbReference>
<evidence type="ECO:0000256" key="1">
    <source>
        <dbReference type="ARBA" id="ARBA00023015"/>
    </source>
</evidence>
<dbReference type="Gene3D" id="2.60.120.10">
    <property type="entry name" value="Jelly Rolls"/>
    <property type="match status" value="1"/>
</dbReference>
<accession>A0A848GR47</accession>